<dbReference type="EMBL" id="WIXP02000005">
    <property type="protein sequence ID" value="KAF6211149.1"/>
    <property type="molecule type" value="Genomic_DNA"/>
</dbReference>
<protein>
    <submittedName>
        <fullName evidence="3">Uncharacterized protein</fullName>
    </submittedName>
</protein>
<keyword evidence="1" id="KW-0547">Nucleotide-binding</keyword>
<dbReference type="GO" id="GO:0016020">
    <property type="term" value="C:membrane"/>
    <property type="evidence" value="ECO:0007669"/>
    <property type="project" value="TreeGrafter"/>
</dbReference>
<name>A0A6A4K265_APOLU</name>
<dbReference type="Gene3D" id="3.40.50.300">
    <property type="entry name" value="P-loop containing nucleotide triphosphate hydrolases"/>
    <property type="match status" value="1"/>
</dbReference>
<dbReference type="GO" id="GO:0042626">
    <property type="term" value="F:ATPase-coupled transmembrane transporter activity"/>
    <property type="evidence" value="ECO:0007669"/>
    <property type="project" value="TreeGrafter"/>
</dbReference>
<dbReference type="Pfam" id="PF00005">
    <property type="entry name" value="ABC_tran"/>
    <property type="match status" value="1"/>
</dbReference>
<reference evidence="3" key="1">
    <citation type="journal article" date="2021" name="Mol. Ecol. Resour.">
        <title>Apolygus lucorum genome provides insights into omnivorousness and mesophyll feeding.</title>
        <authorList>
            <person name="Liu Y."/>
            <person name="Liu H."/>
            <person name="Wang H."/>
            <person name="Huang T."/>
            <person name="Liu B."/>
            <person name="Yang B."/>
            <person name="Yin L."/>
            <person name="Li B."/>
            <person name="Zhang Y."/>
            <person name="Zhang S."/>
            <person name="Jiang F."/>
            <person name="Zhang X."/>
            <person name="Ren Y."/>
            <person name="Wang B."/>
            <person name="Wang S."/>
            <person name="Lu Y."/>
            <person name="Wu K."/>
            <person name="Fan W."/>
            <person name="Wang G."/>
        </authorList>
    </citation>
    <scope>NUCLEOTIDE SEQUENCE</scope>
    <source>
        <strain evidence="3">12Hb</strain>
    </source>
</reference>
<evidence type="ECO:0000313" key="4">
    <source>
        <dbReference type="Proteomes" id="UP000466442"/>
    </source>
</evidence>
<dbReference type="GO" id="GO:0005524">
    <property type="term" value="F:ATP binding"/>
    <property type="evidence" value="ECO:0007669"/>
    <property type="project" value="UniProtKB-KW"/>
</dbReference>
<dbReference type="SUPFAM" id="SSF52540">
    <property type="entry name" value="P-loop containing nucleoside triphosphate hydrolases"/>
    <property type="match status" value="1"/>
</dbReference>
<accession>A0A6A4K265</accession>
<organism evidence="3 4">
    <name type="scientific">Apolygus lucorum</name>
    <name type="common">Small green plant bug</name>
    <name type="synonym">Lygocoris lucorum</name>
    <dbReference type="NCBI Taxonomy" id="248454"/>
    <lineage>
        <taxon>Eukaryota</taxon>
        <taxon>Metazoa</taxon>
        <taxon>Ecdysozoa</taxon>
        <taxon>Arthropoda</taxon>
        <taxon>Hexapoda</taxon>
        <taxon>Insecta</taxon>
        <taxon>Pterygota</taxon>
        <taxon>Neoptera</taxon>
        <taxon>Paraneoptera</taxon>
        <taxon>Hemiptera</taxon>
        <taxon>Heteroptera</taxon>
        <taxon>Panheteroptera</taxon>
        <taxon>Cimicomorpha</taxon>
        <taxon>Miridae</taxon>
        <taxon>Mirini</taxon>
        <taxon>Apolygus</taxon>
    </lineage>
</organism>
<dbReference type="Proteomes" id="UP000466442">
    <property type="component" value="Linkage Group LG5"/>
</dbReference>
<keyword evidence="2" id="KW-0067">ATP-binding</keyword>
<dbReference type="InterPro" id="IPR027417">
    <property type="entry name" value="P-loop_NTPase"/>
</dbReference>
<keyword evidence="4" id="KW-1185">Reference proteome</keyword>
<dbReference type="InterPro" id="IPR050173">
    <property type="entry name" value="ABC_transporter_C-like"/>
</dbReference>
<dbReference type="GO" id="GO:0016887">
    <property type="term" value="F:ATP hydrolysis activity"/>
    <property type="evidence" value="ECO:0007669"/>
    <property type="project" value="InterPro"/>
</dbReference>
<dbReference type="InterPro" id="IPR003439">
    <property type="entry name" value="ABC_transporter-like_ATP-bd"/>
</dbReference>
<gene>
    <name evidence="3" type="ORF">GE061_014264</name>
</gene>
<proteinExistence type="predicted"/>
<dbReference type="OrthoDB" id="6618298at2759"/>
<evidence type="ECO:0000313" key="3">
    <source>
        <dbReference type="EMBL" id="KAF6211149.1"/>
    </source>
</evidence>
<dbReference type="AlphaFoldDB" id="A0A6A4K265"/>
<evidence type="ECO:0000256" key="1">
    <source>
        <dbReference type="ARBA" id="ARBA00022741"/>
    </source>
</evidence>
<comment type="caution">
    <text evidence="3">The sequence shown here is derived from an EMBL/GenBank/DDBJ whole genome shotgun (WGS) entry which is preliminary data.</text>
</comment>
<dbReference type="PANTHER" id="PTHR24223">
    <property type="entry name" value="ATP-BINDING CASSETTE SUB-FAMILY C"/>
    <property type="match status" value="1"/>
</dbReference>
<dbReference type="PANTHER" id="PTHR24223:SF330">
    <property type="entry name" value="ATP-BINDING CASSETTE SUB-FAMILY C MEMBER 10"/>
    <property type="match status" value="1"/>
</dbReference>
<evidence type="ECO:0000256" key="2">
    <source>
        <dbReference type="ARBA" id="ARBA00022840"/>
    </source>
</evidence>
<sequence length="159" mass="17640">MGIIPQDPFIFTGTVKANLDPQGSHSEAELWSVLMKTRLTEAVKSVGGLDAVIKSDSFSVGQNQLLCLARAVLHHAKVMCIDEATANLDEETDRIIQQTIRTCFKHCTVFTIAHRVRTVIDSDRVIVLGDGKILEFDTPNALLQRTDSYFYALANEGYQ</sequence>